<dbReference type="RefSeq" id="XP_038971593.1">
    <property type="nucleotide sequence ID" value="XM_039115665.1"/>
</dbReference>
<feature type="domain" description="DUF4283" evidence="1">
    <location>
        <begin position="88"/>
        <end position="147"/>
    </location>
</feature>
<dbReference type="OrthoDB" id="1926761at2759"/>
<dbReference type="AlphaFoldDB" id="A0A8B8ZJE0"/>
<evidence type="ECO:0000259" key="1">
    <source>
        <dbReference type="Pfam" id="PF14111"/>
    </source>
</evidence>
<reference evidence="3" key="2">
    <citation type="submission" date="2025-08" db="UniProtKB">
        <authorList>
            <consortium name="RefSeq"/>
        </authorList>
    </citation>
    <scope>IDENTIFICATION</scope>
    <source>
        <tissue evidence="3">Young leaves</tissue>
    </source>
</reference>
<evidence type="ECO:0000313" key="2">
    <source>
        <dbReference type="Proteomes" id="UP000228380"/>
    </source>
</evidence>
<evidence type="ECO:0000313" key="3">
    <source>
        <dbReference type="RefSeq" id="XP_038971593.1"/>
    </source>
</evidence>
<organism evidence="2 3">
    <name type="scientific">Phoenix dactylifera</name>
    <name type="common">Date palm</name>
    <dbReference type="NCBI Taxonomy" id="42345"/>
    <lineage>
        <taxon>Eukaryota</taxon>
        <taxon>Viridiplantae</taxon>
        <taxon>Streptophyta</taxon>
        <taxon>Embryophyta</taxon>
        <taxon>Tracheophyta</taxon>
        <taxon>Spermatophyta</taxon>
        <taxon>Magnoliopsida</taxon>
        <taxon>Liliopsida</taxon>
        <taxon>Arecaceae</taxon>
        <taxon>Coryphoideae</taxon>
        <taxon>Phoeniceae</taxon>
        <taxon>Phoenix</taxon>
    </lineage>
</organism>
<dbReference type="InterPro" id="IPR040256">
    <property type="entry name" value="At4g02000-like"/>
</dbReference>
<dbReference type="PANTHER" id="PTHR31286:SF99">
    <property type="entry name" value="DUF4283 DOMAIN-CONTAINING PROTEIN"/>
    <property type="match status" value="1"/>
</dbReference>
<keyword evidence="2" id="KW-1185">Reference proteome</keyword>
<dbReference type="Pfam" id="PF14111">
    <property type="entry name" value="DUF4283"/>
    <property type="match status" value="1"/>
</dbReference>
<dbReference type="GeneID" id="120104465"/>
<name>A0A8B8ZJE0_PHODC</name>
<dbReference type="KEGG" id="pda:120104465"/>
<dbReference type="Proteomes" id="UP000228380">
    <property type="component" value="Chromosome 18"/>
</dbReference>
<reference evidence="2" key="1">
    <citation type="journal article" date="2019" name="Nat. Commun.">
        <title>Genome-wide association mapping of date palm fruit traits.</title>
        <authorList>
            <person name="Hazzouri K.M."/>
            <person name="Gros-Balthazard M."/>
            <person name="Flowers J.M."/>
            <person name="Copetti D."/>
            <person name="Lemansour A."/>
            <person name="Lebrun M."/>
            <person name="Masmoudi K."/>
            <person name="Ferrand S."/>
            <person name="Dhar M.I."/>
            <person name="Fresquez Z.A."/>
            <person name="Rosas U."/>
            <person name="Zhang J."/>
            <person name="Talag J."/>
            <person name="Lee S."/>
            <person name="Kudrna D."/>
            <person name="Powell R.F."/>
            <person name="Leitch I.J."/>
            <person name="Krueger R.R."/>
            <person name="Wing R.A."/>
            <person name="Amiri K.M.A."/>
            <person name="Purugganan M.D."/>
        </authorList>
    </citation>
    <scope>NUCLEOTIDE SEQUENCE [LARGE SCALE GENOMIC DNA]</scope>
    <source>
        <strain evidence="2">cv. Khalas</strain>
    </source>
</reference>
<sequence>MEHCGKNLYPESSSPSMVMQALHRRASRRPHWTTHRIPDRELEAMQRRFDDVVEVDDDVLEEVRKPWKTSAVLIRSLGRVVPAEWVVKELRRVMELPEPPEIFPLLEGFFVVRFSCEEHREKALSWGPWLVAGQIHAMERWRPNFSPGAGELNKAIVWLRMLGLPLDYWEESIILQMAAKAGKPLAVDEITEQGKKRGFARVKIEVDL</sequence>
<protein>
    <submittedName>
        <fullName evidence="3">Uncharacterized protein LOC120104465</fullName>
    </submittedName>
</protein>
<proteinExistence type="predicted"/>
<accession>A0A8B8ZJE0</accession>
<dbReference type="PANTHER" id="PTHR31286">
    <property type="entry name" value="GLYCINE-RICH CELL WALL STRUCTURAL PROTEIN 1.8-LIKE"/>
    <property type="match status" value="1"/>
</dbReference>
<gene>
    <name evidence="3" type="primary">LOC120104465</name>
</gene>
<dbReference type="InterPro" id="IPR025558">
    <property type="entry name" value="DUF4283"/>
</dbReference>